<gene>
    <name evidence="2" type="ORF">GCM10009564_34410</name>
</gene>
<reference evidence="2 3" key="1">
    <citation type="journal article" date="2019" name="Int. J. Syst. Evol. Microbiol.">
        <title>The Global Catalogue of Microorganisms (GCM) 10K type strain sequencing project: providing services to taxonomists for standard genome sequencing and annotation.</title>
        <authorList>
            <consortium name="The Broad Institute Genomics Platform"/>
            <consortium name="The Broad Institute Genome Sequencing Center for Infectious Disease"/>
            <person name="Wu L."/>
            <person name="Ma J."/>
        </authorList>
    </citation>
    <scope>NUCLEOTIDE SEQUENCE [LARGE SCALE GENOMIC DNA]</scope>
    <source>
        <strain evidence="2 3">JCM 11269</strain>
    </source>
</reference>
<keyword evidence="3" id="KW-1185">Reference proteome</keyword>
<evidence type="ECO:0000256" key="1">
    <source>
        <dbReference type="SAM" id="MobiDB-lite"/>
    </source>
</evidence>
<dbReference type="Proteomes" id="UP001501072">
    <property type="component" value="Unassembled WGS sequence"/>
</dbReference>
<comment type="caution">
    <text evidence="2">The sequence shown here is derived from an EMBL/GenBank/DDBJ whole genome shotgun (WGS) entry which is preliminary data.</text>
</comment>
<organism evidence="2 3">
    <name type="scientific">Streptomyces thermogriseus</name>
    <dbReference type="NCBI Taxonomy" id="75292"/>
    <lineage>
        <taxon>Bacteria</taxon>
        <taxon>Bacillati</taxon>
        <taxon>Actinomycetota</taxon>
        <taxon>Actinomycetes</taxon>
        <taxon>Kitasatosporales</taxon>
        <taxon>Streptomycetaceae</taxon>
        <taxon>Streptomyces</taxon>
    </lineage>
</organism>
<protein>
    <submittedName>
        <fullName evidence="2">Uncharacterized protein</fullName>
    </submittedName>
</protein>
<name>A0ABN1T1R1_9ACTN</name>
<evidence type="ECO:0000313" key="3">
    <source>
        <dbReference type="Proteomes" id="UP001501072"/>
    </source>
</evidence>
<sequence length="59" mass="6669">MWIAVDNMPPPPDRRGDFGQPHTHRHLPQEPCSGAGGTPRPPMEITTDHYREKFPHNGT</sequence>
<accession>A0ABN1T1R1</accession>
<evidence type="ECO:0000313" key="2">
    <source>
        <dbReference type="EMBL" id="GAA1012000.1"/>
    </source>
</evidence>
<feature type="region of interest" description="Disordered" evidence="1">
    <location>
        <begin position="1"/>
        <end position="59"/>
    </location>
</feature>
<feature type="compositionally biased region" description="Basic and acidic residues" evidence="1">
    <location>
        <begin position="46"/>
        <end position="59"/>
    </location>
</feature>
<proteinExistence type="predicted"/>
<dbReference type="EMBL" id="BAAAHU010000035">
    <property type="protein sequence ID" value="GAA1012000.1"/>
    <property type="molecule type" value="Genomic_DNA"/>
</dbReference>